<feature type="non-terminal residue" evidence="2">
    <location>
        <position position="1"/>
    </location>
</feature>
<evidence type="ECO:0000313" key="3">
    <source>
        <dbReference type="Proteomes" id="UP000262969"/>
    </source>
</evidence>
<dbReference type="EMBL" id="DPVV01000517">
    <property type="protein sequence ID" value="HCL03799.1"/>
    <property type="molecule type" value="Genomic_DNA"/>
</dbReference>
<dbReference type="InterPro" id="IPR027368">
    <property type="entry name" value="MnmE_dom2"/>
</dbReference>
<sequence length="124" mass="14144">NKSDLDPVIEEEKISILTNKPILKISAIHQTGIKELEQTITEMFFEGNISFNDEIYITNMRHKNALVEAKISLEQVIVSIDNEMPEDFFSIDLMNAYEILGTIIGESVDEDLVNTIFKEFCMGK</sequence>
<dbReference type="Gene3D" id="1.20.120.430">
    <property type="entry name" value="tRNA modification GTPase MnmE domain 2"/>
    <property type="match status" value="1"/>
</dbReference>
<dbReference type="Gene3D" id="3.40.50.300">
    <property type="entry name" value="P-loop containing nucleotide triphosphate hydrolases"/>
    <property type="match status" value="1"/>
</dbReference>
<dbReference type="AlphaFoldDB" id="A0A3D2X9H3"/>
<dbReference type="InterPro" id="IPR027417">
    <property type="entry name" value="P-loop_NTPase"/>
</dbReference>
<organism evidence="2 3">
    <name type="scientific">Lachnoclostridium phytofermentans</name>
    <dbReference type="NCBI Taxonomy" id="66219"/>
    <lineage>
        <taxon>Bacteria</taxon>
        <taxon>Bacillati</taxon>
        <taxon>Bacillota</taxon>
        <taxon>Clostridia</taxon>
        <taxon>Lachnospirales</taxon>
        <taxon>Lachnospiraceae</taxon>
    </lineage>
</organism>
<gene>
    <name evidence="2" type="ORF">DHW61_15570</name>
</gene>
<name>A0A3D2X9H3_9FIRM</name>
<dbReference type="PANTHER" id="PTHR42714:SF2">
    <property type="entry name" value="TRNA MODIFICATION GTPASE GTPBP3, MITOCHONDRIAL"/>
    <property type="match status" value="1"/>
</dbReference>
<dbReference type="InterPro" id="IPR025867">
    <property type="entry name" value="MnmE_helical"/>
</dbReference>
<dbReference type="SUPFAM" id="SSF116878">
    <property type="entry name" value="TrmE connector domain"/>
    <property type="match status" value="1"/>
</dbReference>
<dbReference type="Proteomes" id="UP000262969">
    <property type="component" value="Unassembled WGS sequence"/>
</dbReference>
<dbReference type="GO" id="GO:0005829">
    <property type="term" value="C:cytosol"/>
    <property type="evidence" value="ECO:0007669"/>
    <property type="project" value="TreeGrafter"/>
</dbReference>
<proteinExistence type="predicted"/>
<reference evidence="2 3" key="1">
    <citation type="journal article" date="2018" name="Nat. Biotechnol.">
        <title>A standardized bacterial taxonomy based on genome phylogeny substantially revises the tree of life.</title>
        <authorList>
            <person name="Parks D.H."/>
            <person name="Chuvochina M."/>
            <person name="Waite D.W."/>
            <person name="Rinke C."/>
            <person name="Skarshewski A."/>
            <person name="Chaumeil P.A."/>
            <person name="Hugenholtz P."/>
        </authorList>
    </citation>
    <scope>NUCLEOTIDE SEQUENCE [LARGE SCALE GENOMIC DNA]</scope>
    <source>
        <strain evidence="2">UBA11728</strain>
    </source>
</reference>
<protein>
    <submittedName>
        <fullName evidence="2">tRNA uridine-5-carboxymethylaminomethyl(34) synthesis GTPase MnmE</fullName>
    </submittedName>
</protein>
<feature type="domain" description="MnmE helical" evidence="1">
    <location>
        <begin position="14"/>
        <end position="121"/>
    </location>
</feature>
<dbReference type="GO" id="GO:0030488">
    <property type="term" value="P:tRNA methylation"/>
    <property type="evidence" value="ECO:0007669"/>
    <property type="project" value="TreeGrafter"/>
</dbReference>
<comment type="caution">
    <text evidence="2">The sequence shown here is derived from an EMBL/GenBank/DDBJ whole genome shotgun (WGS) entry which is preliminary data.</text>
</comment>
<evidence type="ECO:0000313" key="2">
    <source>
        <dbReference type="EMBL" id="HCL03799.1"/>
    </source>
</evidence>
<evidence type="ECO:0000259" key="1">
    <source>
        <dbReference type="Pfam" id="PF12631"/>
    </source>
</evidence>
<dbReference type="GO" id="GO:0002098">
    <property type="term" value="P:tRNA wobble uridine modification"/>
    <property type="evidence" value="ECO:0007669"/>
    <property type="project" value="TreeGrafter"/>
</dbReference>
<dbReference type="Pfam" id="PF12631">
    <property type="entry name" value="MnmE_helical"/>
    <property type="match status" value="1"/>
</dbReference>
<dbReference type="PANTHER" id="PTHR42714">
    <property type="entry name" value="TRNA MODIFICATION GTPASE GTPBP3"/>
    <property type="match status" value="1"/>
</dbReference>
<accession>A0A3D2X9H3</accession>